<dbReference type="Pfam" id="PF06119">
    <property type="entry name" value="NIDO"/>
    <property type="match status" value="1"/>
</dbReference>
<keyword evidence="2 5" id="KW-0812">Transmembrane</keyword>
<feature type="signal peptide" evidence="6">
    <location>
        <begin position="1"/>
        <end position="23"/>
    </location>
</feature>
<dbReference type="Pfam" id="PF24462">
    <property type="entry name" value="Ig_F54D1_6"/>
    <property type="match status" value="1"/>
</dbReference>
<feature type="domain" description="AMOP" evidence="7">
    <location>
        <begin position="614"/>
        <end position="794"/>
    </location>
</feature>
<dbReference type="Pfam" id="PF24464">
    <property type="entry name" value="Ig_F54D1_6_2"/>
    <property type="match status" value="1"/>
</dbReference>
<evidence type="ECO:0000256" key="2">
    <source>
        <dbReference type="ARBA" id="ARBA00022692"/>
    </source>
</evidence>
<dbReference type="InterPro" id="IPR057018">
    <property type="entry name" value="F54D1_6-like_Ig-like"/>
</dbReference>
<dbReference type="Proteomes" id="UP001176961">
    <property type="component" value="Unassembled WGS sequence"/>
</dbReference>
<evidence type="ECO:0000256" key="4">
    <source>
        <dbReference type="ARBA" id="ARBA00023136"/>
    </source>
</evidence>
<evidence type="ECO:0000259" key="8">
    <source>
        <dbReference type="PROSITE" id="PS51220"/>
    </source>
</evidence>
<dbReference type="InterPro" id="IPR056075">
    <property type="entry name" value="DUF7658"/>
</dbReference>
<dbReference type="GO" id="GO:0007160">
    <property type="term" value="P:cell-matrix adhesion"/>
    <property type="evidence" value="ECO:0007669"/>
    <property type="project" value="InterPro"/>
</dbReference>
<dbReference type="EMBL" id="CATQJL010000223">
    <property type="protein sequence ID" value="CAJ0599832.1"/>
    <property type="molecule type" value="Genomic_DNA"/>
</dbReference>
<dbReference type="InterPro" id="IPR005533">
    <property type="entry name" value="AMOP_dom"/>
</dbReference>
<evidence type="ECO:0000256" key="6">
    <source>
        <dbReference type="SAM" id="SignalP"/>
    </source>
</evidence>
<protein>
    <recommendedName>
        <fullName evidence="11">AMOP domain protein</fullName>
    </recommendedName>
</protein>
<evidence type="ECO:0000256" key="5">
    <source>
        <dbReference type="SAM" id="Phobius"/>
    </source>
</evidence>
<keyword evidence="3 5" id="KW-1133">Transmembrane helix</keyword>
<dbReference type="PROSITE" id="PS51220">
    <property type="entry name" value="NIDO"/>
    <property type="match status" value="1"/>
</dbReference>
<proteinExistence type="predicted"/>
<dbReference type="SMART" id="SM00723">
    <property type="entry name" value="AMOP"/>
    <property type="match status" value="1"/>
</dbReference>
<evidence type="ECO:0000259" key="7">
    <source>
        <dbReference type="PROSITE" id="PS50856"/>
    </source>
</evidence>
<dbReference type="PANTHER" id="PTHR13802">
    <property type="entry name" value="MUCIN 4-RELATED"/>
    <property type="match status" value="1"/>
</dbReference>
<dbReference type="InterPro" id="IPR003886">
    <property type="entry name" value="NIDO_dom"/>
</dbReference>
<name>A0AA36GX78_CYLNA</name>
<sequence>MFSLFALWLTLTALNIVPIFVDGQLGQAQQDFLAQIQPPAPAAFFDLGQNPNSYTEFEGNLVRYGEDFGDRYITDNQRQNGLNIKLHNFFPFYGGRYNYTLISTNGYISFAYFSDDSSTLQVGLDIDWPTQSDPAVIAPYLCKQRIQSGQGVDSRVFYRVETRRGPVQTSPRGGRPPCLGKPAHFRCDEQSELFLNALQRSLMQGVAGASTFRAEAALIVTWKNLRPNIGSEHGLSTYQLVWMSDAQGLLSYTMINYYKLGFDAADMYGNSRTGKCQAIFNGGNHTGSVMVDLSEITKQQPSSLASRSSVPHVVRGRYFHRVDDVVRPAGCGNKTGGTFPLLIYPNIVTMLGQTKVDVNGMCLNPAVTYVLMIEQRQMAKCDILNPSIARCTLPKILDWGTKTVYFQPQSGLSNDEKAYVGFIYFVPPTLDPLRLDIGDIHSWYLNPPPTSMTIKWYPRNFTAPRAPGQPINYLDDSIYNVQLGLYVVGYKEAQDENLKKFVPQHRVLARLATYTNRADEQYRWNPIVEQYNLDRVDEWYLDSDEIWYDLFTYRFGYLKLSPIQEATTTTGRRIVELPEGIISSPISLHWLWTLPTDGQFQGNRQDRQAKLNFVKEKAREMCHEWFNEDGALSNFIRETETNSSCPCKEEQAKMDLGRYMPHPRCSSLFRDVTCTETLGSMNCYMSAQNVRGSTYRTTAEGREEESSYATHYGQTCCYDARGFLMQSTYQPVVKIDESTPYSPGVPARAFELGSAPFQGMFEVPGLSTFHHDIMPYYLCCKFADFRCQLFYWRRPSSACQAYTPPVSGSILGAGIVSTLNNRNFIFNEPGIFTLLHAHRTISTPDVQIQVRLERFPDRSVDFGALNIEQRDLVQPTNTTVVTGVVLSADGADRVHVVLRKDTFRQRYKTSVIVGNVIRYFDNMNIQRFRGGLFPLIHLTCLPKHLLFLGVTVYVNNVEKGQSEIYVVLDEAQIGMRIRETYAIDIDRRFNYMESLGLLDLQISVPPQYKVGVMPRTQDMPRVEGLINPFPDEPFQQQYSQLTWTSVNEAGVRTQVMRYRIKGELEVMSVVTQSEDVTDLFTSRSDRETLFQAFADHYLKGSVYKTASKYHTPEYTFYPQTEMLFRNFLEFCRTPRRDPDYEYPEERQLYLRCPIDLASLESDCGNDVACLYDAVMLQARLLGEEARTSYNYYLTQRLESVARYNSCGAMNIEYPEYLIKGPSSGEPAYLEGDKLSFSCFQTHVLMGDTEFQCRRVRNEDGTTWRMQWTQGEQPWCRHRAKDNILTWLLWTAVAFGILFLIIGVFAVCWGVKQADRRKRGYLKVANGRSRETEILNHYEQPKDGGMGAGVHGYGGRTSRVGARGYESETSGMGATAISGGISGMEVLEKEPRSRTTIIRRTTTSPMYSVQSQSQSQSTVSHGSIMIRLPEYSSV</sequence>
<accession>A0AA36GX78</accession>
<evidence type="ECO:0000313" key="10">
    <source>
        <dbReference type="Proteomes" id="UP001176961"/>
    </source>
</evidence>
<gene>
    <name evidence="9" type="ORF">CYNAS_LOCUS11815</name>
</gene>
<evidence type="ECO:0008006" key="11">
    <source>
        <dbReference type="Google" id="ProtNLM"/>
    </source>
</evidence>
<keyword evidence="4 5" id="KW-0472">Membrane</keyword>
<dbReference type="Pfam" id="PF24469">
    <property type="entry name" value="F54D1_6_C"/>
    <property type="match status" value="1"/>
</dbReference>
<reference evidence="9" key="1">
    <citation type="submission" date="2023-07" db="EMBL/GenBank/DDBJ databases">
        <authorList>
            <consortium name="CYATHOMIX"/>
        </authorList>
    </citation>
    <scope>NUCLEOTIDE SEQUENCE</scope>
    <source>
        <strain evidence="9">N/A</strain>
    </source>
</reference>
<evidence type="ECO:0000256" key="3">
    <source>
        <dbReference type="ARBA" id="ARBA00022989"/>
    </source>
</evidence>
<keyword evidence="10" id="KW-1185">Reference proteome</keyword>
<dbReference type="SMART" id="SM00539">
    <property type="entry name" value="NIDO"/>
    <property type="match status" value="1"/>
</dbReference>
<evidence type="ECO:0000313" key="9">
    <source>
        <dbReference type="EMBL" id="CAJ0599832.1"/>
    </source>
</evidence>
<dbReference type="InterPro" id="IPR057019">
    <property type="entry name" value="F54D1_6-like_Ig-like_2"/>
</dbReference>
<dbReference type="GO" id="GO:0016020">
    <property type="term" value="C:membrane"/>
    <property type="evidence" value="ECO:0007669"/>
    <property type="project" value="UniProtKB-SubCell"/>
</dbReference>
<dbReference type="PROSITE" id="PS50856">
    <property type="entry name" value="AMOP"/>
    <property type="match status" value="1"/>
</dbReference>
<evidence type="ECO:0000256" key="1">
    <source>
        <dbReference type="ARBA" id="ARBA00004370"/>
    </source>
</evidence>
<comment type="subcellular location">
    <subcellularLocation>
        <location evidence="1">Membrane</location>
    </subcellularLocation>
</comment>
<feature type="chain" id="PRO_5041282479" description="AMOP domain protein" evidence="6">
    <location>
        <begin position="24"/>
        <end position="1433"/>
    </location>
</feature>
<dbReference type="Pfam" id="PF24678">
    <property type="entry name" value="DUF7658"/>
    <property type="match status" value="1"/>
</dbReference>
<organism evidence="9 10">
    <name type="scientific">Cylicocyclus nassatus</name>
    <name type="common">Nematode worm</name>
    <dbReference type="NCBI Taxonomy" id="53992"/>
    <lineage>
        <taxon>Eukaryota</taxon>
        <taxon>Metazoa</taxon>
        <taxon>Ecdysozoa</taxon>
        <taxon>Nematoda</taxon>
        <taxon>Chromadorea</taxon>
        <taxon>Rhabditida</taxon>
        <taxon>Rhabditina</taxon>
        <taxon>Rhabditomorpha</taxon>
        <taxon>Strongyloidea</taxon>
        <taxon>Strongylidae</taxon>
        <taxon>Cylicocyclus</taxon>
    </lineage>
</organism>
<dbReference type="Pfam" id="PF03782">
    <property type="entry name" value="AMOP"/>
    <property type="match status" value="1"/>
</dbReference>
<keyword evidence="6" id="KW-0732">Signal</keyword>
<dbReference type="InterPro" id="IPR051495">
    <property type="entry name" value="Epithelial_Barrier/Signaling"/>
</dbReference>
<dbReference type="InterPro" id="IPR057017">
    <property type="entry name" value="F54D1_6-like_C"/>
</dbReference>
<comment type="caution">
    <text evidence="9">The sequence shown here is derived from an EMBL/GenBank/DDBJ whole genome shotgun (WGS) entry which is preliminary data.</text>
</comment>
<feature type="domain" description="NIDO" evidence="8">
    <location>
        <begin position="166"/>
        <end position="325"/>
    </location>
</feature>
<dbReference type="PANTHER" id="PTHR13802:SF60">
    <property type="entry name" value="PROTEIN CBG06057"/>
    <property type="match status" value="1"/>
</dbReference>
<feature type="transmembrane region" description="Helical" evidence="5">
    <location>
        <begin position="1286"/>
        <end position="1310"/>
    </location>
</feature>